<dbReference type="Pfam" id="PF01148">
    <property type="entry name" value="CTP_transf_1"/>
    <property type="match status" value="1"/>
</dbReference>
<feature type="transmembrane region" description="Helical" evidence="20">
    <location>
        <begin position="62"/>
        <end position="79"/>
    </location>
</feature>
<evidence type="ECO:0000256" key="16">
    <source>
        <dbReference type="ARBA" id="ARBA00023209"/>
    </source>
</evidence>
<keyword evidence="17" id="KW-1208">Phospholipid metabolism</keyword>
<evidence type="ECO:0000256" key="2">
    <source>
        <dbReference type="ARBA" id="ARBA00004651"/>
    </source>
</evidence>
<keyword evidence="13 20" id="KW-1133">Transmembrane helix</keyword>
<dbReference type="GO" id="GO:0016024">
    <property type="term" value="P:CDP-diacylglycerol biosynthetic process"/>
    <property type="evidence" value="ECO:0007669"/>
    <property type="project" value="UniProtKB-UniPathway"/>
</dbReference>
<keyword evidence="16" id="KW-0594">Phospholipid biosynthesis</keyword>
<keyword evidence="14" id="KW-0443">Lipid metabolism</keyword>
<evidence type="ECO:0000256" key="8">
    <source>
        <dbReference type="ARBA" id="ARBA00022475"/>
    </source>
</evidence>
<feature type="transmembrane region" description="Helical" evidence="20">
    <location>
        <begin position="256"/>
        <end position="274"/>
    </location>
</feature>
<evidence type="ECO:0000256" key="20">
    <source>
        <dbReference type="SAM" id="Phobius"/>
    </source>
</evidence>
<evidence type="ECO:0000256" key="17">
    <source>
        <dbReference type="ARBA" id="ARBA00023264"/>
    </source>
</evidence>
<comment type="pathway">
    <text evidence="3 18">Phospholipid metabolism; CDP-diacylglycerol biosynthesis; CDP-diacylglycerol from sn-glycerol 3-phosphate: step 3/3.</text>
</comment>
<keyword evidence="10 18" id="KW-0808">Transferase</keyword>
<reference evidence="21 22" key="1">
    <citation type="submission" date="2016-11" db="EMBL/GenBank/DDBJ databases">
        <authorList>
            <person name="Jaros S."/>
            <person name="Januszkiewicz K."/>
            <person name="Wedrychowicz H."/>
        </authorList>
    </citation>
    <scope>NUCLEOTIDE SEQUENCE [LARGE SCALE GENOMIC DNA]</scope>
    <source>
        <strain evidence="21 22">DSM 46144</strain>
    </source>
</reference>
<dbReference type="EC" id="2.7.7.41" evidence="6 18"/>
<evidence type="ECO:0000256" key="13">
    <source>
        <dbReference type="ARBA" id="ARBA00022989"/>
    </source>
</evidence>
<feature type="transmembrane region" description="Helical" evidence="20">
    <location>
        <begin position="85"/>
        <end position="103"/>
    </location>
</feature>
<comment type="pathway">
    <text evidence="4">Lipid metabolism.</text>
</comment>
<evidence type="ECO:0000313" key="22">
    <source>
        <dbReference type="Proteomes" id="UP000184440"/>
    </source>
</evidence>
<protein>
    <recommendedName>
        <fullName evidence="7 18">Phosphatidate cytidylyltransferase</fullName>
        <ecNumber evidence="6 18">2.7.7.41</ecNumber>
    </recommendedName>
</protein>
<feature type="transmembrane region" description="Helical" evidence="20">
    <location>
        <begin position="307"/>
        <end position="324"/>
    </location>
</feature>
<feature type="compositionally biased region" description="Low complexity" evidence="19">
    <location>
        <begin position="9"/>
        <end position="24"/>
    </location>
</feature>
<evidence type="ECO:0000256" key="14">
    <source>
        <dbReference type="ARBA" id="ARBA00023098"/>
    </source>
</evidence>
<evidence type="ECO:0000256" key="9">
    <source>
        <dbReference type="ARBA" id="ARBA00022516"/>
    </source>
</evidence>
<evidence type="ECO:0000256" key="10">
    <source>
        <dbReference type="ARBA" id="ARBA00022679"/>
    </source>
</evidence>
<comment type="subcellular location">
    <subcellularLocation>
        <location evidence="2">Cell membrane</location>
        <topology evidence="2">Multi-pass membrane protein</topology>
    </subcellularLocation>
</comment>
<dbReference type="UniPathway" id="UPA00557">
    <property type="reaction ID" value="UER00614"/>
</dbReference>
<dbReference type="GO" id="GO:0004605">
    <property type="term" value="F:phosphatidate cytidylyltransferase activity"/>
    <property type="evidence" value="ECO:0007669"/>
    <property type="project" value="UniProtKB-EC"/>
</dbReference>
<comment type="catalytic activity">
    <reaction evidence="1 18">
        <text>a 1,2-diacyl-sn-glycero-3-phosphate + CTP + H(+) = a CDP-1,2-diacyl-sn-glycerol + diphosphate</text>
        <dbReference type="Rhea" id="RHEA:16229"/>
        <dbReference type="ChEBI" id="CHEBI:15378"/>
        <dbReference type="ChEBI" id="CHEBI:33019"/>
        <dbReference type="ChEBI" id="CHEBI:37563"/>
        <dbReference type="ChEBI" id="CHEBI:58332"/>
        <dbReference type="ChEBI" id="CHEBI:58608"/>
        <dbReference type="EC" id="2.7.7.41"/>
    </reaction>
</comment>
<evidence type="ECO:0000256" key="1">
    <source>
        <dbReference type="ARBA" id="ARBA00001698"/>
    </source>
</evidence>
<dbReference type="Proteomes" id="UP000184440">
    <property type="component" value="Unassembled WGS sequence"/>
</dbReference>
<feature type="region of interest" description="Disordered" evidence="19">
    <location>
        <begin position="1"/>
        <end position="41"/>
    </location>
</feature>
<evidence type="ECO:0000256" key="12">
    <source>
        <dbReference type="ARBA" id="ARBA00022695"/>
    </source>
</evidence>
<feature type="transmembrane region" description="Helical" evidence="20">
    <location>
        <begin position="190"/>
        <end position="211"/>
    </location>
</feature>
<evidence type="ECO:0000256" key="4">
    <source>
        <dbReference type="ARBA" id="ARBA00005189"/>
    </source>
</evidence>
<evidence type="ECO:0000313" key="21">
    <source>
        <dbReference type="EMBL" id="SHM33479.1"/>
    </source>
</evidence>
<keyword evidence="8" id="KW-1003">Cell membrane</keyword>
<evidence type="ECO:0000256" key="7">
    <source>
        <dbReference type="ARBA" id="ARBA00019373"/>
    </source>
</evidence>
<dbReference type="PANTHER" id="PTHR46382:SF1">
    <property type="entry name" value="PHOSPHATIDATE CYTIDYLYLTRANSFERASE"/>
    <property type="match status" value="1"/>
</dbReference>
<gene>
    <name evidence="21" type="ORF">SAMN05443668_101331</name>
</gene>
<organism evidence="21 22">
    <name type="scientific">Cryptosporangium aurantiacum</name>
    <dbReference type="NCBI Taxonomy" id="134849"/>
    <lineage>
        <taxon>Bacteria</taxon>
        <taxon>Bacillati</taxon>
        <taxon>Actinomycetota</taxon>
        <taxon>Actinomycetes</taxon>
        <taxon>Cryptosporangiales</taxon>
        <taxon>Cryptosporangiaceae</taxon>
        <taxon>Cryptosporangium</taxon>
    </lineage>
</organism>
<dbReference type="PANTHER" id="PTHR46382">
    <property type="entry name" value="PHOSPHATIDATE CYTIDYLYLTRANSFERASE"/>
    <property type="match status" value="1"/>
</dbReference>
<evidence type="ECO:0000256" key="19">
    <source>
        <dbReference type="SAM" id="MobiDB-lite"/>
    </source>
</evidence>
<dbReference type="PROSITE" id="PS01315">
    <property type="entry name" value="CDS"/>
    <property type="match status" value="1"/>
</dbReference>
<keyword evidence="9" id="KW-0444">Lipid biosynthesis</keyword>
<dbReference type="AlphaFoldDB" id="A0A1M7HYM5"/>
<feature type="transmembrane region" description="Helical" evidence="20">
    <location>
        <begin position="137"/>
        <end position="154"/>
    </location>
</feature>
<dbReference type="InterPro" id="IPR000374">
    <property type="entry name" value="PC_trans"/>
</dbReference>
<comment type="similarity">
    <text evidence="5 18">Belongs to the CDS family.</text>
</comment>
<dbReference type="GO" id="GO:0005886">
    <property type="term" value="C:plasma membrane"/>
    <property type="evidence" value="ECO:0007669"/>
    <property type="project" value="UniProtKB-SubCell"/>
</dbReference>
<keyword evidence="15 20" id="KW-0472">Membrane</keyword>
<keyword evidence="12 18" id="KW-0548">Nucleotidyltransferase</keyword>
<dbReference type="EMBL" id="FRCS01000001">
    <property type="protein sequence ID" value="SHM33479.1"/>
    <property type="molecule type" value="Genomic_DNA"/>
</dbReference>
<name>A0A1M7HYM5_9ACTN</name>
<feature type="transmembrane region" description="Helical" evidence="20">
    <location>
        <begin position="166"/>
        <end position="184"/>
    </location>
</feature>
<proteinExistence type="inferred from homology"/>
<sequence length="325" mass="32689">MDAPPAQSGPSTPAAADGDPTPASTGSGVQPDAPEIDDADAVQVGPPLGAAVATASRAGRNLPAAIGVGAGLAALVLVTLFTSKIAFAAVIAGAVGVGIWELVRAIRPVEARPPMVPLIIGGVGTTVMTYNGGTESLLLGLLLTVVAVVIWRIPDGPVGFQRDVTAAVLVAAYVPFLAGFAVLLEVEDDGVMRIVAFIATVACSDIGGYVAGVLAGRHPMAPTVSPKKSWEGMAGSLIACAVAGAAFLELGFDNGAWWEGVIYGLAIAVAATLGDLTESMIKRDLGVKDMSSLLPGHGGLMDRLDSLLFAAPVAYLLLTAFAPAT</sequence>
<evidence type="ECO:0000256" key="15">
    <source>
        <dbReference type="ARBA" id="ARBA00023136"/>
    </source>
</evidence>
<dbReference type="STRING" id="134849.SAMN05443668_101331"/>
<evidence type="ECO:0000256" key="5">
    <source>
        <dbReference type="ARBA" id="ARBA00010185"/>
    </source>
</evidence>
<feature type="transmembrane region" description="Helical" evidence="20">
    <location>
        <begin position="232"/>
        <end position="250"/>
    </location>
</feature>
<evidence type="ECO:0000256" key="18">
    <source>
        <dbReference type="RuleBase" id="RU003938"/>
    </source>
</evidence>
<accession>A0A1M7HYM5</accession>
<evidence type="ECO:0000256" key="3">
    <source>
        <dbReference type="ARBA" id="ARBA00005119"/>
    </source>
</evidence>
<keyword evidence="22" id="KW-1185">Reference proteome</keyword>
<evidence type="ECO:0000256" key="6">
    <source>
        <dbReference type="ARBA" id="ARBA00012487"/>
    </source>
</evidence>
<evidence type="ECO:0000256" key="11">
    <source>
        <dbReference type="ARBA" id="ARBA00022692"/>
    </source>
</evidence>
<keyword evidence="11 18" id="KW-0812">Transmembrane</keyword>